<dbReference type="Pfam" id="PF02780">
    <property type="entry name" value="Transketolase_C"/>
    <property type="match status" value="1"/>
</dbReference>
<dbReference type="EC" id="1.2.4.4" evidence="2"/>
<dbReference type="PANTHER" id="PTHR42980:SF1">
    <property type="entry name" value="2-OXOISOVALERATE DEHYDROGENASE SUBUNIT BETA, MITOCHONDRIAL"/>
    <property type="match status" value="1"/>
</dbReference>
<name>A0A6P2DHL7_9BACT</name>
<dbReference type="PANTHER" id="PTHR42980">
    <property type="entry name" value="2-OXOISOVALERATE DEHYDROGENASE SUBUNIT BETA-RELATED"/>
    <property type="match status" value="1"/>
</dbReference>
<sequence length="352" mass="38642">MANMAQAVRMALHYGEKHLGVTDVFGEDVGPPLGGVFTATQGLKTAWNTPLDERGIIGTAMGIAYAGGRPVCEIQFCDYAFNVLDMFKLAGNQRWASGGGYDMPIVVMTPNGAGIRGSLYHSHSFESWASRLAGWKIVMPSSALDAYGLVLAAIKDPNPVLVLLPKALLRARDTRLIPGEPADADELSRMIDAPIGDRTEWEPNWPELEDHTVKIGSAELVREGTFGTVISYGRLLPLCVQAADELATAHHRTFDVIDLRSIFPYDWGMISRSVLKTGRVLIVNEDTEVTNFGEHLLRRIVDEHFYDLSVRPRTLMGKHVPGIGMNQNYELNSVPQLGDIRSALWDLATEAA</sequence>
<dbReference type="InterPro" id="IPR033248">
    <property type="entry name" value="Transketolase_C"/>
</dbReference>
<dbReference type="Gene3D" id="3.40.50.970">
    <property type="match status" value="1"/>
</dbReference>
<dbReference type="InterPro" id="IPR005475">
    <property type="entry name" value="Transketolase-like_Pyr-bd"/>
</dbReference>
<evidence type="ECO:0000313" key="5">
    <source>
        <dbReference type="EMBL" id="VTS01227.1"/>
    </source>
</evidence>
<comment type="cofactor">
    <cofactor evidence="1">
        <name>thiamine diphosphate</name>
        <dbReference type="ChEBI" id="CHEBI:58937"/>
    </cofactor>
</comment>
<feature type="domain" description="Transketolase-like pyrimidine-binding" evidence="4">
    <location>
        <begin position="2"/>
        <end position="171"/>
    </location>
</feature>
<evidence type="ECO:0000256" key="1">
    <source>
        <dbReference type="ARBA" id="ARBA00001964"/>
    </source>
</evidence>
<dbReference type="Pfam" id="PF02779">
    <property type="entry name" value="Transket_pyr"/>
    <property type="match status" value="1"/>
</dbReference>
<evidence type="ECO:0000259" key="4">
    <source>
        <dbReference type="SMART" id="SM00861"/>
    </source>
</evidence>
<dbReference type="RefSeq" id="WP_162672391.1">
    <property type="nucleotide sequence ID" value="NZ_LR593886.1"/>
</dbReference>
<evidence type="ECO:0000313" key="6">
    <source>
        <dbReference type="Proteomes" id="UP000464178"/>
    </source>
</evidence>
<accession>A0A6P2DHL7</accession>
<dbReference type="Gene3D" id="3.40.50.920">
    <property type="match status" value="1"/>
</dbReference>
<dbReference type="KEGG" id="gms:SOIL9_79200"/>
<dbReference type="SUPFAM" id="SSF52518">
    <property type="entry name" value="Thiamin diphosphate-binding fold (THDP-binding)"/>
    <property type="match status" value="1"/>
</dbReference>
<dbReference type="GO" id="GO:0009083">
    <property type="term" value="P:branched-chain amino acid catabolic process"/>
    <property type="evidence" value="ECO:0007669"/>
    <property type="project" value="TreeGrafter"/>
</dbReference>
<organism evidence="5 6">
    <name type="scientific">Gemmata massiliana</name>
    <dbReference type="NCBI Taxonomy" id="1210884"/>
    <lineage>
        <taxon>Bacteria</taxon>
        <taxon>Pseudomonadati</taxon>
        <taxon>Planctomycetota</taxon>
        <taxon>Planctomycetia</taxon>
        <taxon>Gemmatales</taxon>
        <taxon>Gemmataceae</taxon>
        <taxon>Gemmata</taxon>
    </lineage>
</organism>
<dbReference type="SUPFAM" id="SSF52922">
    <property type="entry name" value="TK C-terminal domain-like"/>
    <property type="match status" value="1"/>
</dbReference>
<dbReference type="InterPro" id="IPR029061">
    <property type="entry name" value="THDP-binding"/>
</dbReference>
<keyword evidence="6" id="KW-1185">Reference proteome</keyword>
<gene>
    <name evidence="5" type="ORF">SOIL9_79200</name>
</gene>
<dbReference type="EMBL" id="LR593886">
    <property type="protein sequence ID" value="VTS01227.1"/>
    <property type="molecule type" value="Genomic_DNA"/>
</dbReference>
<dbReference type="SMART" id="SM00861">
    <property type="entry name" value="Transket_pyr"/>
    <property type="match status" value="1"/>
</dbReference>
<dbReference type="GO" id="GO:0007584">
    <property type="term" value="P:response to nutrient"/>
    <property type="evidence" value="ECO:0007669"/>
    <property type="project" value="TreeGrafter"/>
</dbReference>
<keyword evidence="3" id="KW-0560">Oxidoreductase</keyword>
<dbReference type="AlphaFoldDB" id="A0A6P2DHL7"/>
<dbReference type="InterPro" id="IPR009014">
    <property type="entry name" value="Transketo_C/PFOR_II"/>
</dbReference>
<evidence type="ECO:0000256" key="2">
    <source>
        <dbReference type="ARBA" id="ARBA00012277"/>
    </source>
</evidence>
<protein>
    <recommendedName>
        <fullName evidence="2">3-methyl-2-oxobutanoate dehydrogenase (2-methylpropanoyl-transferring)</fullName>
        <ecNumber evidence="2">1.2.4.4</ecNumber>
    </recommendedName>
</protein>
<dbReference type="GO" id="GO:0003863">
    <property type="term" value="F:branched-chain 2-oxo acid dehydrogenase activity"/>
    <property type="evidence" value="ECO:0007669"/>
    <property type="project" value="UniProtKB-EC"/>
</dbReference>
<proteinExistence type="predicted"/>
<reference evidence="5 6" key="1">
    <citation type="submission" date="2019-05" db="EMBL/GenBank/DDBJ databases">
        <authorList>
            <consortium name="Science for Life Laboratories"/>
        </authorList>
    </citation>
    <scope>NUCLEOTIDE SEQUENCE [LARGE SCALE GENOMIC DNA]</scope>
    <source>
        <strain evidence="5">Soil9</strain>
    </source>
</reference>
<evidence type="ECO:0000256" key="3">
    <source>
        <dbReference type="ARBA" id="ARBA00023002"/>
    </source>
</evidence>
<dbReference type="Proteomes" id="UP000464178">
    <property type="component" value="Chromosome"/>
</dbReference>